<dbReference type="Pfam" id="PF01554">
    <property type="entry name" value="MatE"/>
    <property type="match status" value="2"/>
</dbReference>
<gene>
    <name evidence="8" type="ORF">CF394_08880</name>
</gene>
<evidence type="ECO:0000256" key="4">
    <source>
        <dbReference type="ARBA" id="ARBA00022692"/>
    </source>
</evidence>
<protein>
    <submittedName>
        <fullName evidence="8">MATE family efflux transporter</fullName>
    </submittedName>
</protein>
<dbReference type="InterPro" id="IPR047135">
    <property type="entry name" value="YsiQ"/>
</dbReference>
<dbReference type="AlphaFoldDB" id="A0A264W2N1"/>
<evidence type="ECO:0000256" key="1">
    <source>
        <dbReference type="ARBA" id="ARBA00004651"/>
    </source>
</evidence>
<dbReference type="GO" id="GO:0015297">
    <property type="term" value="F:antiporter activity"/>
    <property type="evidence" value="ECO:0007669"/>
    <property type="project" value="InterPro"/>
</dbReference>
<comment type="subcellular location">
    <subcellularLocation>
        <location evidence="1">Cell membrane</location>
        <topology evidence="1">Multi-pass membrane protein</topology>
    </subcellularLocation>
</comment>
<feature type="transmembrane region" description="Helical" evidence="7">
    <location>
        <begin position="263"/>
        <end position="281"/>
    </location>
</feature>
<evidence type="ECO:0000256" key="2">
    <source>
        <dbReference type="ARBA" id="ARBA00022448"/>
    </source>
</evidence>
<reference evidence="8 9" key="1">
    <citation type="submission" date="2017-07" db="EMBL/GenBank/DDBJ databases">
        <title>Tetzosporium hominis gen.nov. sp.nov.</title>
        <authorList>
            <person name="Tetz G."/>
            <person name="Tetz V."/>
        </authorList>
    </citation>
    <scope>NUCLEOTIDE SEQUENCE [LARGE SCALE GENOMIC DNA]</scope>
    <source>
        <strain evidence="8 9">VT-49</strain>
    </source>
</reference>
<keyword evidence="5 7" id="KW-1133">Transmembrane helix</keyword>
<keyword evidence="6 7" id="KW-0472">Membrane</keyword>
<dbReference type="OrthoDB" id="9780160at2"/>
<evidence type="ECO:0000313" key="9">
    <source>
        <dbReference type="Proteomes" id="UP000217065"/>
    </source>
</evidence>
<feature type="transmembrane region" description="Helical" evidence="7">
    <location>
        <begin position="399"/>
        <end position="422"/>
    </location>
</feature>
<dbReference type="GO" id="GO:0042910">
    <property type="term" value="F:xenobiotic transmembrane transporter activity"/>
    <property type="evidence" value="ECO:0007669"/>
    <property type="project" value="InterPro"/>
</dbReference>
<feature type="transmembrane region" description="Helical" evidence="7">
    <location>
        <begin position="366"/>
        <end position="387"/>
    </location>
</feature>
<dbReference type="NCBIfam" id="TIGR00797">
    <property type="entry name" value="matE"/>
    <property type="match status" value="1"/>
</dbReference>
<dbReference type="PIRSF" id="PIRSF006603">
    <property type="entry name" value="DinF"/>
    <property type="match status" value="1"/>
</dbReference>
<dbReference type="CDD" id="cd13134">
    <property type="entry name" value="MATE_like_8"/>
    <property type="match status" value="1"/>
</dbReference>
<feature type="transmembrane region" description="Helical" evidence="7">
    <location>
        <begin position="293"/>
        <end position="313"/>
    </location>
</feature>
<dbReference type="PANTHER" id="PTHR42925:SF1">
    <property type="entry name" value="VIRULENCE FACTOR MVIN"/>
    <property type="match status" value="1"/>
</dbReference>
<keyword evidence="4 7" id="KW-0812">Transmembrane</keyword>
<organism evidence="8 9">
    <name type="scientific">Tetzosporium hominis</name>
    <dbReference type="NCBI Taxonomy" id="2020506"/>
    <lineage>
        <taxon>Bacteria</taxon>
        <taxon>Bacillati</taxon>
        <taxon>Bacillota</taxon>
        <taxon>Bacilli</taxon>
        <taxon>Bacillales</taxon>
        <taxon>Caryophanaceae</taxon>
        <taxon>Tetzosporium</taxon>
    </lineage>
</organism>
<dbReference type="GO" id="GO:0005886">
    <property type="term" value="C:plasma membrane"/>
    <property type="evidence" value="ECO:0007669"/>
    <property type="project" value="UniProtKB-SubCell"/>
</dbReference>
<feature type="transmembrane region" description="Helical" evidence="7">
    <location>
        <begin position="103"/>
        <end position="124"/>
    </location>
</feature>
<dbReference type="InterPro" id="IPR002528">
    <property type="entry name" value="MATE_fam"/>
</dbReference>
<feature type="transmembrane region" description="Helical" evidence="7">
    <location>
        <begin position="208"/>
        <end position="228"/>
    </location>
</feature>
<name>A0A264W2N1_9BACL</name>
<evidence type="ECO:0000256" key="5">
    <source>
        <dbReference type="ARBA" id="ARBA00022989"/>
    </source>
</evidence>
<keyword evidence="9" id="KW-1185">Reference proteome</keyword>
<feature type="transmembrane region" description="Helical" evidence="7">
    <location>
        <begin position="428"/>
        <end position="447"/>
    </location>
</feature>
<dbReference type="Proteomes" id="UP000217065">
    <property type="component" value="Unassembled WGS sequence"/>
</dbReference>
<dbReference type="InterPro" id="IPR048279">
    <property type="entry name" value="MdtK-like"/>
</dbReference>
<evidence type="ECO:0000256" key="7">
    <source>
        <dbReference type="SAM" id="Phobius"/>
    </source>
</evidence>
<feature type="transmembrane region" description="Helical" evidence="7">
    <location>
        <begin position="68"/>
        <end position="91"/>
    </location>
</feature>
<feature type="transmembrane region" description="Helical" evidence="7">
    <location>
        <begin position="26"/>
        <end position="46"/>
    </location>
</feature>
<feature type="transmembrane region" description="Helical" evidence="7">
    <location>
        <begin position="177"/>
        <end position="196"/>
    </location>
</feature>
<accession>A0A264W2N1</accession>
<dbReference type="PANTHER" id="PTHR42925">
    <property type="entry name" value="MULTIDRUG AND TOXIN EFFLUX PROTEIN MATE FAMILY"/>
    <property type="match status" value="1"/>
</dbReference>
<evidence type="ECO:0000256" key="3">
    <source>
        <dbReference type="ARBA" id="ARBA00022475"/>
    </source>
</evidence>
<keyword evidence="3" id="KW-1003">Cell membrane</keyword>
<comment type="caution">
    <text evidence="8">The sequence shown here is derived from an EMBL/GenBank/DDBJ whole genome shotgun (WGS) entry which is preliminary data.</text>
</comment>
<proteinExistence type="predicted"/>
<feature type="transmembrane region" description="Helical" evidence="7">
    <location>
        <begin position="144"/>
        <end position="165"/>
    </location>
</feature>
<feature type="transmembrane region" description="Helical" evidence="7">
    <location>
        <begin position="334"/>
        <end position="354"/>
    </location>
</feature>
<sequence length="472" mass="52321">MLRECLVEEEGNRVKKQKSSTGDLNLFHLTWPIFLEVFLFMLMGIVDTFMLSSLSDDAVSGVGAANQYIHIAILLLEVVAAGASIVVAQFLGSKLIKEASRVAALSVTLNLMIGVILSIVYLIFAKAMMVAMNLQGDVLDYAQSYLSIVGGAIFLQAIINSLAAVIRVHGWTKQTMYVSLGMNVIHVIGNYVLIFGKFGFPEMGVEGAAISSIGSRFLAMLVFFWLFYQVMEVRVKWKDYFAWSKEYVGKIMRIGLPAAFEQILYQAAQIVFLFYITYLGAESLAARQYAHNISMFTYLFAIAIGMGTAIIVGRYVGAGRSEDAYTQLWKSVRYAMTFTVTAVTLVVLFRKPIVSIFTDNPDVIQLAAQVLVLGLALETGRTLNIVIINSLRAAGDARFPVLMGAISMIGISLPLGYFFVFILDWGLVGVWAAIAIDEWTRGLIMLFRWKSKAWKRYALVKVPDNTKQAESH</sequence>
<evidence type="ECO:0000313" key="8">
    <source>
        <dbReference type="EMBL" id="OZS77858.1"/>
    </source>
</evidence>
<dbReference type="EMBL" id="NOKQ01000217">
    <property type="protein sequence ID" value="OZS77858.1"/>
    <property type="molecule type" value="Genomic_DNA"/>
</dbReference>
<evidence type="ECO:0000256" key="6">
    <source>
        <dbReference type="ARBA" id="ARBA00023136"/>
    </source>
</evidence>
<keyword evidence="2" id="KW-0813">Transport</keyword>